<dbReference type="AlphaFoldDB" id="A0A0F9HAH7"/>
<name>A0A0F9HAH7_9ZZZZ</name>
<dbReference type="EMBL" id="LAZR01015638">
    <property type="protein sequence ID" value="KKM08050.1"/>
    <property type="molecule type" value="Genomic_DNA"/>
</dbReference>
<protein>
    <submittedName>
        <fullName evidence="1">Uncharacterized protein</fullName>
    </submittedName>
</protein>
<sequence length="72" mass="8699">MMETLFLICLFVGIPLMAWAFSRISNKLIERAVQNDPVLIKFKNIRKDFEETGNFEKFYSEFRQMEYQGDFY</sequence>
<evidence type="ECO:0000313" key="1">
    <source>
        <dbReference type="EMBL" id="KKM08050.1"/>
    </source>
</evidence>
<proteinExistence type="predicted"/>
<reference evidence="1" key="1">
    <citation type="journal article" date="2015" name="Nature">
        <title>Complex archaea that bridge the gap between prokaryotes and eukaryotes.</title>
        <authorList>
            <person name="Spang A."/>
            <person name="Saw J.H."/>
            <person name="Jorgensen S.L."/>
            <person name="Zaremba-Niedzwiedzka K."/>
            <person name="Martijn J."/>
            <person name="Lind A.E."/>
            <person name="van Eijk R."/>
            <person name="Schleper C."/>
            <person name="Guy L."/>
            <person name="Ettema T.J."/>
        </authorList>
    </citation>
    <scope>NUCLEOTIDE SEQUENCE</scope>
</reference>
<gene>
    <name evidence="1" type="ORF">LCGC14_1727800</name>
</gene>
<comment type="caution">
    <text evidence="1">The sequence shown here is derived from an EMBL/GenBank/DDBJ whole genome shotgun (WGS) entry which is preliminary data.</text>
</comment>
<organism evidence="1">
    <name type="scientific">marine sediment metagenome</name>
    <dbReference type="NCBI Taxonomy" id="412755"/>
    <lineage>
        <taxon>unclassified sequences</taxon>
        <taxon>metagenomes</taxon>
        <taxon>ecological metagenomes</taxon>
    </lineage>
</organism>
<accession>A0A0F9HAH7</accession>